<evidence type="ECO:0000313" key="3">
    <source>
        <dbReference type="Proteomes" id="UP000324222"/>
    </source>
</evidence>
<keyword evidence="3" id="KW-1185">Reference proteome</keyword>
<feature type="compositionally biased region" description="Polar residues" evidence="1">
    <location>
        <begin position="27"/>
        <end position="37"/>
    </location>
</feature>
<gene>
    <name evidence="2" type="ORF">E2C01_046622</name>
</gene>
<dbReference type="Proteomes" id="UP000324222">
    <property type="component" value="Unassembled WGS sequence"/>
</dbReference>
<evidence type="ECO:0000313" key="2">
    <source>
        <dbReference type="EMBL" id="MPC52746.1"/>
    </source>
</evidence>
<dbReference type="AlphaFoldDB" id="A0A5B7G5K9"/>
<name>A0A5B7G5K9_PORTR</name>
<proteinExistence type="predicted"/>
<feature type="region of interest" description="Disordered" evidence="1">
    <location>
        <begin position="1"/>
        <end position="63"/>
    </location>
</feature>
<evidence type="ECO:0000256" key="1">
    <source>
        <dbReference type="SAM" id="MobiDB-lite"/>
    </source>
</evidence>
<reference evidence="2 3" key="1">
    <citation type="submission" date="2019-05" db="EMBL/GenBank/DDBJ databases">
        <title>Another draft genome of Portunus trituberculatus and its Hox gene families provides insights of decapod evolution.</title>
        <authorList>
            <person name="Jeong J.-H."/>
            <person name="Song I."/>
            <person name="Kim S."/>
            <person name="Choi T."/>
            <person name="Kim D."/>
            <person name="Ryu S."/>
            <person name="Kim W."/>
        </authorList>
    </citation>
    <scope>NUCLEOTIDE SEQUENCE [LARGE SCALE GENOMIC DNA]</scope>
    <source>
        <tissue evidence="2">Muscle</tissue>
    </source>
</reference>
<accession>A0A5B7G5K9</accession>
<organism evidence="2 3">
    <name type="scientific">Portunus trituberculatus</name>
    <name type="common">Swimming crab</name>
    <name type="synonym">Neptunus trituberculatus</name>
    <dbReference type="NCBI Taxonomy" id="210409"/>
    <lineage>
        <taxon>Eukaryota</taxon>
        <taxon>Metazoa</taxon>
        <taxon>Ecdysozoa</taxon>
        <taxon>Arthropoda</taxon>
        <taxon>Crustacea</taxon>
        <taxon>Multicrustacea</taxon>
        <taxon>Malacostraca</taxon>
        <taxon>Eumalacostraca</taxon>
        <taxon>Eucarida</taxon>
        <taxon>Decapoda</taxon>
        <taxon>Pleocyemata</taxon>
        <taxon>Brachyura</taxon>
        <taxon>Eubrachyura</taxon>
        <taxon>Portunoidea</taxon>
        <taxon>Portunidae</taxon>
        <taxon>Portuninae</taxon>
        <taxon>Portunus</taxon>
    </lineage>
</organism>
<feature type="compositionally biased region" description="Polar residues" evidence="1">
    <location>
        <begin position="54"/>
        <end position="63"/>
    </location>
</feature>
<protein>
    <submittedName>
        <fullName evidence="2">Uncharacterized protein</fullName>
    </submittedName>
</protein>
<dbReference type="EMBL" id="VSRR010011120">
    <property type="protein sequence ID" value="MPC52746.1"/>
    <property type="molecule type" value="Genomic_DNA"/>
</dbReference>
<comment type="caution">
    <text evidence="2">The sequence shown here is derived from an EMBL/GenBank/DDBJ whole genome shotgun (WGS) entry which is preliminary data.</text>
</comment>
<sequence>MDSCLHTRPPPLSCQHPQRHRRDVFLSLSQHDPTQQVPPRHPPLRQAPVFQGSDFGQSRVATL</sequence>